<dbReference type="Gene3D" id="3.40.50.880">
    <property type="match status" value="1"/>
</dbReference>
<dbReference type="RefSeq" id="WP_350343423.1">
    <property type="nucleotide sequence ID" value="NZ_CP158367.1"/>
</dbReference>
<sequence length="232" mass="25780">MKAPLIGITSVYDYNKNVHWLGDDYCSAISQCGAVPVVIPSSLPHKQILALANHLDGLLLSGGDDVNPLSFAQEPVPDMGIVDPLRDNLELTLTKEFMRTDKPILGICRGLQVINIVLGGTIIQDLPSHTGEWIGHSQKGTRAYASHSVDIEENTLLRSIIDKDTIYTNSFHHQAVDKVGKDLIINCRSKDGLIEGLEHTEKQILGVQWHPENLWKNTEENIKLFNWLVSNC</sequence>
<gene>
    <name evidence="1" type="ORF">PRVXT_002732</name>
</gene>
<reference evidence="1" key="2">
    <citation type="submission" date="2024-06" db="EMBL/GenBank/DDBJ databases">
        <authorList>
            <person name="Petrova K.O."/>
            <person name="Toshchakov S.V."/>
            <person name="Boltjanskaja Y.V."/>
            <person name="Kevbrin V."/>
        </authorList>
    </citation>
    <scope>NUCLEOTIDE SEQUENCE</scope>
    <source>
        <strain evidence="1">Z-910T</strain>
    </source>
</reference>
<dbReference type="InterPro" id="IPR011697">
    <property type="entry name" value="Peptidase_C26"/>
</dbReference>
<dbReference type="InterPro" id="IPR029062">
    <property type="entry name" value="Class_I_gatase-like"/>
</dbReference>
<name>A0AAU7VKP2_9FIRM</name>
<dbReference type="PROSITE" id="PS51273">
    <property type="entry name" value="GATASE_TYPE_1"/>
    <property type="match status" value="1"/>
</dbReference>
<evidence type="ECO:0000313" key="1">
    <source>
        <dbReference type="EMBL" id="XBX74674.1"/>
    </source>
</evidence>
<dbReference type="CDD" id="cd01745">
    <property type="entry name" value="GATase1_2"/>
    <property type="match status" value="1"/>
</dbReference>
<dbReference type="SUPFAM" id="SSF52317">
    <property type="entry name" value="Class I glutamine amidotransferase-like"/>
    <property type="match status" value="1"/>
</dbReference>
<dbReference type="Pfam" id="PF07722">
    <property type="entry name" value="Peptidase_C26"/>
    <property type="match status" value="1"/>
</dbReference>
<dbReference type="PANTHER" id="PTHR43235:SF1">
    <property type="entry name" value="GLUTAMINE AMIDOTRANSFERASE PB2B2.05-RELATED"/>
    <property type="match status" value="1"/>
</dbReference>
<dbReference type="GO" id="GO:0005829">
    <property type="term" value="C:cytosol"/>
    <property type="evidence" value="ECO:0007669"/>
    <property type="project" value="TreeGrafter"/>
</dbReference>
<keyword evidence="1" id="KW-0378">Hydrolase</keyword>
<dbReference type="GO" id="GO:0033969">
    <property type="term" value="F:gamma-glutamyl-gamma-aminobutyrate hydrolase activity"/>
    <property type="evidence" value="ECO:0007669"/>
    <property type="project" value="TreeGrafter"/>
</dbReference>
<organism evidence="1">
    <name type="scientific">Proteinivorax tanatarense</name>
    <dbReference type="NCBI Taxonomy" id="1260629"/>
    <lineage>
        <taxon>Bacteria</taxon>
        <taxon>Bacillati</taxon>
        <taxon>Bacillota</taxon>
        <taxon>Clostridia</taxon>
        <taxon>Eubacteriales</taxon>
        <taxon>Proteinivoracaceae</taxon>
        <taxon>Proteinivorax</taxon>
    </lineage>
</organism>
<accession>A0AAU7VKP2</accession>
<dbReference type="InterPro" id="IPR044668">
    <property type="entry name" value="PuuD-like"/>
</dbReference>
<reference evidence="1" key="1">
    <citation type="journal article" date="2013" name="Extremophiles">
        <title>Proteinivorax tanatarense gen. nov., sp. nov., an anaerobic, haloalkaliphilic, proteolytic bacterium isolated from a decaying algal bloom, and proposal of Proteinivoraceae fam. nov.</title>
        <authorList>
            <person name="Kevbrin V."/>
            <person name="Boltyanskaya Y."/>
            <person name="Zhilina T."/>
            <person name="Kolganova T."/>
            <person name="Lavrentjeva E."/>
            <person name="Kuznetsov B."/>
        </authorList>
    </citation>
    <scope>NUCLEOTIDE SEQUENCE</scope>
    <source>
        <strain evidence="1">Z-910T</strain>
    </source>
</reference>
<dbReference type="AlphaFoldDB" id="A0AAU7VKP2"/>
<protein>
    <submittedName>
        <fullName evidence="1">Gamma-glutamyl-gamma-aminobutyrate hydrolase family protein</fullName>
    </submittedName>
</protein>
<dbReference type="EMBL" id="CP158367">
    <property type="protein sequence ID" value="XBX74674.1"/>
    <property type="molecule type" value="Genomic_DNA"/>
</dbReference>
<dbReference type="GO" id="GO:0006598">
    <property type="term" value="P:polyamine catabolic process"/>
    <property type="evidence" value="ECO:0007669"/>
    <property type="project" value="TreeGrafter"/>
</dbReference>
<dbReference type="PANTHER" id="PTHR43235">
    <property type="entry name" value="GLUTAMINE AMIDOTRANSFERASE PB2B2.05-RELATED"/>
    <property type="match status" value="1"/>
</dbReference>
<proteinExistence type="predicted"/>